<dbReference type="OrthoDB" id="8560232at2"/>
<dbReference type="InterPro" id="IPR029441">
    <property type="entry name" value="Cass2"/>
</dbReference>
<dbReference type="Pfam" id="PF14526">
    <property type="entry name" value="Cass2"/>
    <property type="match status" value="1"/>
</dbReference>
<dbReference type="SUPFAM" id="SSF55136">
    <property type="entry name" value="Probable bacterial effector-binding domain"/>
    <property type="match status" value="1"/>
</dbReference>
<reference evidence="3" key="1">
    <citation type="submission" date="2018-12" db="EMBL/GenBank/DDBJ databases">
        <title>Maribacter lutimaris sp. nov., isolated from marine sediment.</title>
        <authorList>
            <person name="Kim K.K."/>
        </authorList>
    </citation>
    <scope>NUCLEOTIDE SEQUENCE [LARGE SCALE GENOMIC DNA]</scope>
    <source>
        <strain evidence="3">PoM-212</strain>
    </source>
</reference>
<dbReference type="InterPro" id="IPR053182">
    <property type="entry name" value="YobU-like_regulator"/>
</dbReference>
<dbReference type="InterPro" id="IPR010499">
    <property type="entry name" value="AraC_E-bd"/>
</dbReference>
<organism evidence="2 3">
    <name type="scientific">Maribacter algicola</name>
    <dbReference type="NCBI Taxonomy" id="2498892"/>
    <lineage>
        <taxon>Bacteria</taxon>
        <taxon>Pseudomonadati</taxon>
        <taxon>Bacteroidota</taxon>
        <taxon>Flavobacteriia</taxon>
        <taxon>Flavobacteriales</taxon>
        <taxon>Flavobacteriaceae</taxon>
        <taxon>Maribacter</taxon>
    </lineage>
</organism>
<dbReference type="Proteomes" id="UP000286990">
    <property type="component" value="Unassembled WGS sequence"/>
</dbReference>
<comment type="caution">
    <text evidence="2">The sequence shown here is derived from an EMBL/GenBank/DDBJ whole genome shotgun (WGS) entry which is preliminary data.</text>
</comment>
<proteinExistence type="predicted"/>
<dbReference type="EMBL" id="QUSX01000005">
    <property type="protein sequence ID" value="RRQ47553.1"/>
    <property type="molecule type" value="Genomic_DNA"/>
</dbReference>
<dbReference type="InterPro" id="IPR011256">
    <property type="entry name" value="Reg_factor_effector_dom_sf"/>
</dbReference>
<evidence type="ECO:0000259" key="1">
    <source>
        <dbReference type="SMART" id="SM00871"/>
    </source>
</evidence>
<dbReference type="PANTHER" id="PTHR36444:SF3">
    <property type="entry name" value="TRANSCRIPTIONAL ACTIVATOR, PUTATIVE-RELATED"/>
    <property type="match status" value="1"/>
</dbReference>
<sequence>MTPRIEEINARKLIGVSRSMSISNNKTRELWEGFRAGVPTISHRVSSDFISLQNYPIDFFRQFDPNMPFEKWAAVEVSEVSNIPQGMHSFDLPAGKYAVFEYKGSSNDPGIFQYIFNQWLPTSTYWLDHRPHFEVLGKNYKNNDPNSEEEIWIPIQEK</sequence>
<dbReference type="SMART" id="SM00871">
    <property type="entry name" value="AraC_E_bind"/>
    <property type="match status" value="1"/>
</dbReference>
<accession>A0A3R8QXI7</accession>
<protein>
    <submittedName>
        <fullName evidence="2">AraC family transcriptional regulator</fullName>
    </submittedName>
</protein>
<feature type="domain" description="AraC effector-binding" evidence="1">
    <location>
        <begin position="1"/>
        <end position="156"/>
    </location>
</feature>
<keyword evidence="3" id="KW-1185">Reference proteome</keyword>
<gene>
    <name evidence="2" type="ORF">DZC72_17300</name>
</gene>
<name>A0A3R8QXI7_9FLAO</name>
<evidence type="ECO:0000313" key="2">
    <source>
        <dbReference type="EMBL" id="RRQ47553.1"/>
    </source>
</evidence>
<dbReference type="AlphaFoldDB" id="A0A3R8QXI7"/>
<dbReference type="PANTHER" id="PTHR36444">
    <property type="entry name" value="TRANSCRIPTIONAL REGULATOR PROTEIN YOBU-RELATED"/>
    <property type="match status" value="1"/>
</dbReference>
<evidence type="ECO:0000313" key="3">
    <source>
        <dbReference type="Proteomes" id="UP000286990"/>
    </source>
</evidence>
<dbReference type="Gene3D" id="3.20.80.10">
    <property type="entry name" value="Regulatory factor, effector binding domain"/>
    <property type="match status" value="1"/>
</dbReference>